<dbReference type="PIRSF" id="PIRSF000105">
    <property type="entry name" value="HCDH"/>
    <property type="match status" value="1"/>
</dbReference>
<dbReference type="Proteomes" id="UP001055167">
    <property type="component" value="Unassembled WGS sequence"/>
</dbReference>
<dbReference type="InterPro" id="IPR006108">
    <property type="entry name" value="3HC_DH_C"/>
</dbReference>
<name>A0ABQ4R610_9HYPH</name>
<dbReference type="Pfam" id="PF02737">
    <property type="entry name" value="3HCDH_N"/>
    <property type="match status" value="1"/>
</dbReference>
<dbReference type="InterPro" id="IPR006176">
    <property type="entry name" value="3-OHacyl-CoA_DH_NAD-bd"/>
</dbReference>
<evidence type="ECO:0000313" key="4">
    <source>
        <dbReference type="EMBL" id="GJD53113.1"/>
    </source>
</evidence>
<dbReference type="Gene3D" id="1.10.1040.10">
    <property type="entry name" value="N-(1-d-carboxylethyl)-l-norvaline Dehydrogenase, domain 2"/>
    <property type="match status" value="1"/>
</dbReference>
<dbReference type="PANTHER" id="PTHR48075">
    <property type="entry name" value="3-HYDROXYACYL-COA DEHYDROGENASE FAMILY PROTEIN"/>
    <property type="match status" value="1"/>
</dbReference>
<sequence length="292" mass="30928">MSSIRTVAVCGAGGTMGTGIAIVAARAGFRTISYDVAEAPLDRAARQTAGFLGKSVERGKMTAQERDHILGAMERTTDLEGLAEADLVIEAVFEDLAVKKALMARLDGVCSGSAIFGSNTSTLSITEIAAGSKRPDRVVGMHFCLPAQLMKLIEMSPGLLTSDETFRAAWAWTEACGQIPVRTQDKPGFILNALLVPFNNDAIRAVEAGVADAADVDRAIKAALGYKMGPLELIDLIGLDTQVRLCEAFYPVTLDPRAATPPLLRRMVAAGLLGRKSGRGFFTYDGNAMFGA</sequence>
<protein>
    <submittedName>
        <fullName evidence="4">3-hydroxybutyryl-CoA dehydrogenase</fullName>
    </submittedName>
</protein>
<keyword evidence="5" id="KW-1185">Reference proteome</keyword>
<dbReference type="InterPro" id="IPR013328">
    <property type="entry name" value="6PGD_dom2"/>
</dbReference>
<reference evidence="4" key="2">
    <citation type="submission" date="2021-08" db="EMBL/GenBank/DDBJ databases">
        <authorList>
            <person name="Tani A."/>
            <person name="Ola A."/>
            <person name="Ogura Y."/>
            <person name="Katsura K."/>
            <person name="Hayashi T."/>
        </authorList>
    </citation>
    <scope>NUCLEOTIDE SEQUENCE</scope>
    <source>
        <strain evidence="4">KCTC 52305</strain>
    </source>
</reference>
<dbReference type="InterPro" id="IPR008927">
    <property type="entry name" value="6-PGluconate_DH-like_C_sf"/>
</dbReference>
<dbReference type="SUPFAM" id="SSF48179">
    <property type="entry name" value="6-phosphogluconate dehydrogenase C-terminal domain-like"/>
    <property type="match status" value="1"/>
</dbReference>
<comment type="caution">
    <text evidence="4">The sequence shown here is derived from an EMBL/GenBank/DDBJ whole genome shotgun (WGS) entry which is preliminary data.</text>
</comment>
<evidence type="ECO:0000259" key="3">
    <source>
        <dbReference type="Pfam" id="PF02737"/>
    </source>
</evidence>
<keyword evidence="1" id="KW-0560">Oxidoreductase</keyword>
<feature type="domain" description="3-hydroxyacyl-CoA dehydrogenase NAD binding" evidence="3">
    <location>
        <begin position="6"/>
        <end position="185"/>
    </location>
</feature>
<evidence type="ECO:0000259" key="2">
    <source>
        <dbReference type="Pfam" id="PF00725"/>
    </source>
</evidence>
<feature type="domain" description="3-hydroxyacyl-CoA dehydrogenase C-terminal" evidence="2">
    <location>
        <begin position="188"/>
        <end position="284"/>
    </location>
</feature>
<proteinExistence type="predicted"/>
<dbReference type="SUPFAM" id="SSF51735">
    <property type="entry name" value="NAD(P)-binding Rossmann-fold domains"/>
    <property type="match status" value="1"/>
</dbReference>
<dbReference type="InterPro" id="IPR022694">
    <property type="entry name" value="3-OHacyl-CoA_DH"/>
</dbReference>
<accession>A0ABQ4R610</accession>
<dbReference type="EMBL" id="BPQH01000025">
    <property type="protein sequence ID" value="GJD53113.1"/>
    <property type="molecule type" value="Genomic_DNA"/>
</dbReference>
<dbReference type="RefSeq" id="WP_128563938.1">
    <property type="nucleotide sequence ID" value="NZ_BPQH01000025.1"/>
</dbReference>
<dbReference type="InterPro" id="IPR036291">
    <property type="entry name" value="NAD(P)-bd_dom_sf"/>
</dbReference>
<dbReference type="Pfam" id="PF00725">
    <property type="entry name" value="3HCDH"/>
    <property type="match status" value="1"/>
</dbReference>
<evidence type="ECO:0000313" key="5">
    <source>
        <dbReference type="Proteomes" id="UP001055167"/>
    </source>
</evidence>
<organism evidence="4 5">
    <name type="scientific">Methylobacterium crusticola</name>
    <dbReference type="NCBI Taxonomy" id="1697972"/>
    <lineage>
        <taxon>Bacteria</taxon>
        <taxon>Pseudomonadati</taxon>
        <taxon>Pseudomonadota</taxon>
        <taxon>Alphaproteobacteria</taxon>
        <taxon>Hyphomicrobiales</taxon>
        <taxon>Methylobacteriaceae</taxon>
        <taxon>Methylobacterium</taxon>
    </lineage>
</organism>
<dbReference type="Gene3D" id="3.40.50.720">
    <property type="entry name" value="NAD(P)-binding Rossmann-like Domain"/>
    <property type="match status" value="1"/>
</dbReference>
<reference evidence="4" key="1">
    <citation type="journal article" date="2021" name="Front. Microbiol.">
        <title>Comprehensive Comparative Genomics and Phenotyping of Methylobacterium Species.</title>
        <authorList>
            <person name="Alessa O."/>
            <person name="Ogura Y."/>
            <person name="Fujitani Y."/>
            <person name="Takami H."/>
            <person name="Hayashi T."/>
            <person name="Sahin N."/>
            <person name="Tani A."/>
        </authorList>
    </citation>
    <scope>NUCLEOTIDE SEQUENCE</scope>
    <source>
        <strain evidence="4">KCTC 52305</strain>
    </source>
</reference>
<dbReference type="PANTHER" id="PTHR48075:SF5">
    <property type="entry name" value="3-HYDROXYBUTYRYL-COA DEHYDROGENASE"/>
    <property type="match status" value="1"/>
</dbReference>
<gene>
    <name evidence="4" type="ORF">OPKNFCMD_5884</name>
</gene>
<evidence type="ECO:0000256" key="1">
    <source>
        <dbReference type="ARBA" id="ARBA00023002"/>
    </source>
</evidence>